<evidence type="ECO:0000256" key="8">
    <source>
        <dbReference type="PROSITE-ProRule" id="PRU00042"/>
    </source>
</evidence>
<sequence>MDRLTEYPLRFPMVKTRLISSFMMAPKGRKNEPAFCGLVALGFFPSQTRKTVPHNRPRRVCGLQKKHESGNYLIDLLMDWIPGTNPPGFIKLRNKVAEQNLTWHLPSLFPASSLIRPQSPRETSSVYPPLSPFTMPADRPPKGRSTPCLICNKTMARQSDLPRHMKSHEKADSDMNFCTYARCVYKTLQHSNLVIHLRRHRGEKPFGFAEDGAMKRHRMRKHGYIPDREKKRQALEKLIPEAVRESSLQPTSTSKSQDSTKRRRRPATTASSLNVDTDPGANLLVPCCPELSPSNAPVELNSPEVESSLRPSSQSASSHHSSPSSVHLPYDTPSFHEYRETRYRTRPRNASPYDSLHRYSANTSRRGSELDSSRWDSYSTRHSSPSYSFRRDSPSYSSPPVASSSRCDSPLYSSLPAASSSRHNSPSYASLPVASSSRGDTPLYSPLPVASSSRSNSPPYPWRPYSHDYTWYSSDRYSLSPSYTSRSSNSPPLTPCYYGSSSHSSRTSESPELSEDEDITTLVASLISGQKRTEEDDDT</sequence>
<feature type="compositionally biased region" description="Polar residues" evidence="9">
    <location>
        <begin position="246"/>
        <end position="257"/>
    </location>
</feature>
<dbReference type="PANTHER" id="PTHR46179">
    <property type="entry name" value="ZINC FINGER PROTEIN"/>
    <property type="match status" value="1"/>
</dbReference>
<dbReference type="OrthoDB" id="654211at2759"/>
<evidence type="ECO:0000256" key="3">
    <source>
        <dbReference type="ARBA" id="ARBA00022771"/>
    </source>
</evidence>
<dbReference type="PROSITE" id="PS50157">
    <property type="entry name" value="ZINC_FINGER_C2H2_2"/>
    <property type="match status" value="2"/>
</dbReference>
<evidence type="ECO:0000313" key="12">
    <source>
        <dbReference type="Proteomes" id="UP000724874"/>
    </source>
</evidence>
<organism evidence="11 12">
    <name type="scientific">Gymnopilus junonius</name>
    <name type="common">Spectacular rustgill mushroom</name>
    <name type="synonym">Gymnopilus spectabilis subsp. junonius</name>
    <dbReference type="NCBI Taxonomy" id="109634"/>
    <lineage>
        <taxon>Eukaryota</taxon>
        <taxon>Fungi</taxon>
        <taxon>Dikarya</taxon>
        <taxon>Basidiomycota</taxon>
        <taxon>Agaricomycotina</taxon>
        <taxon>Agaricomycetes</taxon>
        <taxon>Agaricomycetidae</taxon>
        <taxon>Agaricales</taxon>
        <taxon>Agaricineae</taxon>
        <taxon>Hymenogastraceae</taxon>
        <taxon>Gymnopilus</taxon>
    </lineage>
</organism>
<feature type="compositionally biased region" description="Basic and acidic residues" evidence="9">
    <location>
        <begin position="334"/>
        <end position="343"/>
    </location>
</feature>
<feature type="compositionally biased region" description="Low complexity" evidence="9">
    <location>
        <begin position="308"/>
        <end position="329"/>
    </location>
</feature>
<evidence type="ECO:0000256" key="9">
    <source>
        <dbReference type="SAM" id="MobiDB-lite"/>
    </source>
</evidence>
<feature type="compositionally biased region" description="Low complexity" evidence="9">
    <location>
        <begin position="377"/>
        <end position="421"/>
    </location>
</feature>
<keyword evidence="12" id="KW-1185">Reference proteome</keyword>
<comment type="caution">
    <text evidence="11">The sequence shown here is derived from an EMBL/GenBank/DDBJ whole genome shotgun (WGS) entry which is preliminary data.</text>
</comment>
<keyword evidence="3 8" id="KW-0863">Zinc-finger</keyword>
<feature type="region of interest" description="Disordered" evidence="9">
    <location>
        <begin position="120"/>
        <end position="145"/>
    </location>
</feature>
<dbReference type="InterPro" id="IPR051061">
    <property type="entry name" value="Zinc_finger_trans_reg"/>
</dbReference>
<feature type="region of interest" description="Disordered" evidence="9">
    <location>
        <begin position="479"/>
        <end position="518"/>
    </location>
</feature>
<evidence type="ECO:0000256" key="2">
    <source>
        <dbReference type="ARBA" id="ARBA00022723"/>
    </source>
</evidence>
<evidence type="ECO:0000256" key="7">
    <source>
        <dbReference type="ARBA" id="ARBA00023242"/>
    </source>
</evidence>
<dbReference type="Proteomes" id="UP000724874">
    <property type="component" value="Unassembled WGS sequence"/>
</dbReference>
<dbReference type="PANTHER" id="PTHR46179:SF13">
    <property type="entry name" value="C2H2-TYPE DOMAIN-CONTAINING PROTEIN"/>
    <property type="match status" value="1"/>
</dbReference>
<feature type="compositionally biased region" description="Low complexity" evidence="9">
    <location>
        <begin position="479"/>
        <end position="491"/>
    </location>
</feature>
<proteinExistence type="predicted"/>
<dbReference type="AlphaFoldDB" id="A0A9P5NGU0"/>
<feature type="non-terminal residue" evidence="11">
    <location>
        <position position="539"/>
    </location>
</feature>
<name>A0A9P5NGU0_GYMJU</name>
<keyword evidence="6" id="KW-0804">Transcription</keyword>
<evidence type="ECO:0000256" key="1">
    <source>
        <dbReference type="ARBA" id="ARBA00004123"/>
    </source>
</evidence>
<comment type="subcellular location">
    <subcellularLocation>
        <location evidence="1">Nucleus</location>
    </subcellularLocation>
</comment>
<keyword evidence="5" id="KW-0805">Transcription regulation</keyword>
<dbReference type="GO" id="GO:0006357">
    <property type="term" value="P:regulation of transcription by RNA polymerase II"/>
    <property type="evidence" value="ECO:0007669"/>
    <property type="project" value="TreeGrafter"/>
</dbReference>
<feature type="compositionally biased region" description="Low complexity" evidence="9">
    <location>
        <begin position="500"/>
        <end position="511"/>
    </location>
</feature>
<feature type="domain" description="C2H2-type" evidence="10">
    <location>
        <begin position="146"/>
        <end position="173"/>
    </location>
</feature>
<dbReference type="EMBL" id="JADNYJ010000076">
    <property type="protein sequence ID" value="KAF8890306.1"/>
    <property type="molecule type" value="Genomic_DNA"/>
</dbReference>
<keyword evidence="2" id="KW-0479">Metal-binding</keyword>
<evidence type="ECO:0000256" key="5">
    <source>
        <dbReference type="ARBA" id="ARBA00023015"/>
    </source>
</evidence>
<evidence type="ECO:0000256" key="6">
    <source>
        <dbReference type="ARBA" id="ARBA00023163"/>
    </source>
</evidence>
<accession>A0A9P5NGU0</accession>
<evidence type="ECO:0000256" key="4">
    <source>
        <dbReference type="ARBA" id="ARBA00022833"/>
    </source>
</evidence>
<gene>
    <name evidence="11" type="ORF">CPB84DRAFT_1785047</name>
</gene>
<evidence type="ECO:0000313" key="11">
    <source>
        <dbReference type="EMBL" id="KAF8890306.1"/>
    </source>
</evidence>
<reference evidence="11" key="1">
    <citation type="submission" date="2020-11" db="EMBL/GenBank/DDBJ databases">
        <authorList>
            <consortium name="DOE Joint Genome Institute"/>
            <person name="Ahrendt S."/>
            <person name="Riley R."/>
            <person name="Andreopoulos W."/>
            <person name="LaButti K."/>
            <person name="Pangilinan J."/>
            <person name="Ruiz-duenas F.J."/>
            <person name="Barrasa J.M."/>
            <person name="Sanchez-Garcia M."/>
            <person name="Camarero S."/>
            <person name="Miyauchi S."/>
            <person name="Serrano A."/>
            <person name="Linde D."/>
            <person name="Babiker R."/>
            <person name="Drula E."/>
            <person name="Ayuso-Fernandez I."/>
            <person name="Pacheco R."/>
            <person name="Padilla G."/>
            <person name="Ferreira P."/>
            <person name="Barriuso J."/>
            <person name="Kellner H."/>
            <person name="Castanera R."/>
            <person name="Alfaro M."/>
            <person name="Ramirez L."/>
            <person name="Pisabarro A.G."/>
            <person name="Kuo A."/>
            <person name="Tritt A."/>
            <person name="Lipzen A."/>
            <person name="He G."/>
            <person name="Yan M."/>
            <person name="Ng V."/>
            <person name="Cullen D."/>
            <person name="Martin F."/>
            <person name="Rosso M.-N."/>
            <person name="Henrissat B."/>
            <person name="Hibbett D."/>
            <person name="Martinez A.T."/>
            <person name="Grigoriev I.V."/>
        </authorList>
    </citation>
    <scope>NUCLEOTIDE SEQUENCE</scope>
    <source>
        <strain evidence="11">AH 44721</strain>
    </source>
</reference>
<dbReference type="Gene3D" id="3.30.160.60">
    <property type="entry name" value="Classic Zinc Finger"/>
    <property type="match status" value="1"/>
</dbReference>
<dbReference type="GO" id="GO:0005634">
    <property type="term" value="C:nucleus"/>
    <property type="evidence" value="ECO:0007669"/>
    <property type="project" value="UniProtKB-SubCell"/>
</dbReference>
<keyword evidence="7" id="KW-0539">Nucleus</keyword>
<feature type="domain" description="C2H2-type" evidence="10">
    <location>
        <begin position="176"/>
        <end position="205"/>
    </location>
</feature>
<evidence type="ECO:0000259" key="10">
    <source>
        <dbReference type="PROSITE" id="PS50157"/>
    </source>
</evidence>
<feature type="region of interest" description="Disordered" evidence="9">
    <location>
        <begin position="241"/>
        <end position="462"/>
    </location>
</feature>
<dbReference type="PROSITE" id="PS00028">
    <property type="entry name" value="ZINC_FINGER_C2H2_1"/>
    <property type="match status" value="1"/>
</dbReference>
<dbReference type="SMART" id="SM00355">
    <property type="entry name" value="ZnF_C2H2"/>
    <property type="match status" value="2"/>
</dbReference>
<dbReference type="InterPro" id="IPR013087">
    <property type="entry name" value="Znf_C2H2_type"/>
</dbReference>
<protein>
    <recommendedName>
        <fullName evidence="10">C2H2-type domain-containing protein</fullName>
    </recommendedName>
</protein>
<feature type="compositionally biased region" description="Polar residues" evidence="9">
    <location>
        <begin position="422"/>
        <end position="439"/>
    </location>
</feature>
<dbReference type="GO" id="GO:0008270">
    <property type="term" value="F:zinc ion binding"/>
    <property type="evidence" value="ECO:0007669"/>
    <property type="project" value="UniProtKB-KW"/>
</dbReference>
<keyword evidence="4" id="KW-0862">Zinc</keyword>